<dbReference type="OrthoDB" id="429427at2759"/>
<reference evidence="7" key="1">
    <citation type="submission" date="2025-08" db="UniProtKB">
        <authorList>
            <consortium name="RefSeq"/>
        </authorList>
    </citation>
    <scope>IDENTIFICATION</scope>
</reference>
<evidence type="ECO:0000256" key="2">
    <source>
        <dbReference type="ARBA" id="ARBA00010801"/>
    </source>
</evidence>
<evidence type="ECO:0000313" key="7">
    <source>
        <dbReference type="RefSeq" id="XP_029119681.1"/>
    </source>
</evidence>
<proteinExistence type="inferred from homology"/>
<accession>A0A8N4I7V9</accession>
<evidence type="ECO:0000259" key="5">
    <source>
        <dbReference type="Pfam" id="PF07842"/>
    </source>
</evidence>
<sequence length="949" mass="105219">MSSSRAKNFRRRSDDSDANGEEKSTPAPPAAITSTSTTSRRQTLSLTKPKSSKPESSKPGGPKRLSFADDDEEEEGAPMAASRQLSKPVPSIHKLSSAKERSKTSSLVPSIPSNVQPQTGEYTKERLLELQKNARPLGSMPRPKPAPSFSEPPKPQKSDPPAEPVIILKGLVKPASTTTPGQEGEKEAASKRREEEDEEDAVDEDGERGHAEKGRSLPVIPDRATIDAIRAKRAQLQQPRHSASDYISHDGGMMSGHPLAGGSSDEEENDFQGRVALFGGKMDGRPKKGVFESKEERVAVAEAKVVDAGCREVADDDDEDEEERKWEEEQFRKGLGRRIDEPSTHRGVNSIPTIPPIQPQVSIYSGASLQSSMSNVSLGPASVAVSRSAEVMSIPQQAEVATRALQESITKLKETHNITLNSLVRTDTHLSEALSEITSLERSLKAADEKYVFMQQLRDFISVMCDFLHDKAYFIEELEEQMQTLHEQRAFAIEERRAFDIADEANEVEAAVNAAISVLHKGTSPAYISAATTAAQAAAAAARESSSLSVELDEFGRDVNLKKRMEFTQRAEARKRRKVQSESKRMSSIGKDNALEQIEGELSTDESDSESSAYESSHNELLRTAEQIFSDASEEYSNLKIVKERFERWKNQYSSTYRDAYVSLSAPAVFSPYVRLELLKWDPLYDTTDFFDMEWHKLLFNYGLPGKDRDFDPDDADANLIPELVEKVALPILHHEIAHCWDMLSTQMTKNVVFATNMVINYVPASSKALHELLAVVHSRLTEAITSLSVPAWGTVVTNAVPGAAQLVAYRFGMSVRLLRNICLWKSILAVPVLEKLALEELLRGKLLPHVRSIMSNIHDAITRTERIVASLSGVWTGLEITLEPGQKLWPLVDCIAELGNKLEKRHLSGVSEEDTRGLARRLKNMLVALHEYDKARAMSRTFQLKEAL</sequence>
<feature type="region of interest" description="Disordered" evidence="4">
    <location>
        <begin position="572"/>
        <end position="617"/>
    </location>
</feature>
<dbReference type="PANTHER" id="PTHR12214">
    <property type="entry name" value="GC-RICH SEQUENCE DNA-BINDING FACTOR"/>
    <property type="match status" value="1"/>
</dbReference>
<comment type="subcellular location">
    <subcellularLocation>
        <location evidence="1">Nucleus</location>
    </subcellularLocation>
</comment>
<dbReference type="GO" id="GO:0005634">
    <property type="term" value="C:nucleus"/>
    <property type="evidence" value="ECO:0007669"/>
    <property type="project" value="UniProtKB-SubCell"/>
</dbReference>
<evidence type="ECO:0000256" key="1">
    <source>
        <dbReference type="ARBA" id="ARBA00004123"/>
    </source>
</evidence>
<dbReference type="InterPro" id="IPR012890">
    <property type="entry name" value="GCFC2-like"/>
</dbReference>
<dbReference type="RefSeq" id="XP_029119681.1">
    <property type="nucleotide sequence ID" value="XM_029263848.1"/>
</dbReference>
<feature type="compositionally biased region" description="Acidic residues" evidence="4">
    <location>
        <begin position="598"/>
        <end position="609"/>
    </location>
</feature>
<evidence type="ECO:0000256" key="4">
    <source>
        <dbReference type="SAM" id="MobiDB-lite"/>
    </source>
</evidence>
<evidence type="ECO:0000256" key="3">
    <source>
        <dbReference type="ARBA" id="ARBA00023242"/>
    </source>
</evidence>
<dbReference type="PANTHER" id="PTHR12214:SF0">
    <property type="entry name" value="LD29489P"/>
    <property type="match status" value="1"/>
</dbReference>
<dbReference type="KEGG" id="egu:105042537"/>
<dbReference type="Pfam" id="PF07842">
    <property type="entry name" value="GCFC"/>
    <property type="match status" value="1"/>
</dbReference>
<feature type="compositionally biased region" description="Basic and acidic residues" evidence="4">
    <location>
        <begin position="11"/>
        <end position="24"/>
    </location>
</feature>
<dbReference type="AlphaFoldDB" id="A0A8N4I7V9"/>
<comment type="similarity">
    <text evidence="2">Belongs to the GCF family.</text>
</comment>
<dbReference type="InterPro" id="IPR022783">
    <property type="entry name" value="GCFC_dom"/>
</dbReference>
<feature type="compositionally biased region" description="Polar residues" evidence="4">
    <location>
        <begin position="104"/>
        <end position="121"/>
    </location>
</feature>
<feature type="compositionally biased region" description="Low complexity" evidence="4">
    <location>
        <begin position="30"/>
        <end position="49"/>
    </location>
</feature>
<feature type="compositionally biased region" description="Pro residues" evidence="4">
    <location>
        <begin position="142"/>
        <end position="155"/>
    </location>
</feature>
<organism evidence="6 7">
    <name type="scientific">Elaeis guineensis var. tenera</name>
    <name type="common">Oil palm</name>
    <dbReference type="NCBI Taxonomy" id="51953"/>
    <lineage>
        <taxon>Eukaryota</taxon>
        <taxon>Viridiplantae</taxon>
        <taxon>Streptophyta</taxon>
        <taxon>Embryophyta</taxon>
        <taxon>Tracheophyta</taxon>
        <taxon>Spermatophyta</taxon>
        <taxon>Magnoliopsida</taxon>
        <taxon>Liliopsida</taxon>
        <taxon>Arecaceae</taxon>
        <taxon>Arecoideae</taxon>
        <taxon>Cocoseae</taxon>
        <taxon>Elaeidinae</taxon>
        <taxon>Elaeis</taxon>
    </lineage>
</organism>
<feature type="compositionally biased region" description="Basic and acidic residues" evidence="4">
    <location>
        <begin position="183"/>
        <end position="194"/>
    </location>
</feature>
<protein>
    <submittedName>
        <fullName evidence="7">Transcriptional repressor ILP1</fullName>
    </submittedName>
</protein>
<name>A0A8N4I7V9_ELAGV</name>
<dbReference type="GO" id="GO:0000398">
    <property type="term" value="P:mRNA splicing, via spliceosome"/>
    <property type="evidence" value="ECO:0007669"/>
    <property type="project" value="InterPro"/>
</dbReference>
<feature type="compositionally biased region" description="Acidic residues" evidence="4">
    <location>
        <begin position="195"/>
        <end position="206"/>
    </location>
</feature>
<feature type="domain" description="GCF C-terminal" evidence="5">
    <location>
        <begin position="639"/>
        <end position="844"/>
    </location>
</feature>
<keyword evidence="3" id="KW-0539">Nucleus</keyword>
<gene>
    <name evidence="7" type="primary">LOC105042537</name>
</gene>
<feature type="region of interest" description="Disordered" evidence="4">
    <location>
        <begin position="1"/>
        <end position="267"/>
    </location>
</feature>
<evidence type="ECO:0000313" key="6">
    <source>
        <dbReference type="Proteomes" id="UP000504607"/>
    </source>
</evidence>
<dbReference type="GO" id="GO:0003677">
    <property type="term" value="F:DNA binding"/>
    <property type="evidence" value="ECO:0007669"/>
    <property type="project" value="InterPro"/>
</dbReference>
<keyword evidence="6" id="KW-1185">Reference proteome</keyword>
<dbReference type="Proteomes" id="UP000504607">
    <property type="component" value="Chromosome 4"/>
</dbReference>